<evidence type="ECO:0000256" key="8">
    <source>
        <dbReference type="ARBA" id="ARBA00022842"/>
    </source>
</evidence>
<evidence type="ECO:0000256" key="6">
    <source>
        <dbReference type="ARBA" id="ARBA00022801"/>
    </source>
</evidence>
<dbReference type="UniPathway" id="UPA00139">
    <property type="reaction ID" value="UER00341"/>
</dbReference>
<feature type="binding site" evidence="12">
    <location>
        <position position="151"/>
    </location>
    <ligand>
        <name>substrate</name>
    </ligand>
</feature>
<name>A0A5M6IZD5_9PROT</name>
<gene>
    <name evidence="17" type="primary">fahA</name>
    <name evidence="17" type="ORF">F1189_04665</name>
</gene>
<dbReference type="Proteomes" id="UP000325255">
    <property type="component" value="Unassembled WGS sequence"/>
</dbReference>
<evidence type="ECO:0000256" key="2">
    <source>
        <dbReference type="ARBA" id="ARBA00001946"/>
    </source>
</evidence>
<keyword evidence="8 13" id="KW-0460">Magnesium</keyword>
<dbReference type="GO" id="GO:0004334">
    <property type="term" value="F:fumarylacetoacetase activity"/>
    <property type="evidence" value="ECO:0007669"/>
    <property type="project" value="UniProtKB-EC"/>
</dbReference>
<evidence type="ECO:0000313" key="17">
    <source>
        <dbReference type="EMBL" id="KAA5613704.1"/>
    </source>
</evidence>
<reference evidence="17 18" key="1">
    <citation type="submission" date="2019-09" db="EMBL/GenBank/DDBJ databases">
        <title>Genome sequence of Rhodovastum atsumiense, a diverse member of the Acetobacteraceae family of non-sulfur purple photosynthetic bacteria.</title>
        <authorList>
            <person name="Meyer T."/>
            <person name="Kyndt J."/>
        </authorList>
    </citation>
    <scope>NUCLEOTIDE SEQUENCE [LARGE SCALE GENOMIC DNA]</scope>
    <source>
        <strain evidence="17 18">DSM 21279</strain>
    </source>
</reference>
<evidence type="ECO:0000256" key="13">
    <source>
        <dbReference type="PIRSR" id="PIRSR605959-3"/>
    </source>
</evidence>
<evidence type="ECO:0000256" key="7">
    <source>
        <dbReference type="ARBA" id="ARBA00022837"/>
    </source>
</evidence>
<comment type="caution">
    <text evidence="17">The sequence shown here is derived from an EMBL/GenBank/DDBJ whole genome shotgun (WGS) entry which is preliminary data.</text>
</comment>
<dbReference type="InterPro" id="IPR036462">
    <property type="entry name" value="Fumarylacetoacetase_N_sf"/>
</dbReference>
<dbReference type="GO" id="GO:0006572">
    <property type="term" value="P:L-tyrosine catabolic process"/>
    <property type="evidence" value="ECO:0007669"/>
    <property type="project" value="UniProtKB-KW"/>
</dbReference>
<feature type="binding site" evidence="12">
    <location>
        <position position="137"/>
    </location>
    <ligand>
        <name>substrate</name>
    </ligand>
</feature>
<dbReference type="Pfam" id="PF01557">
    <property type="entry name" value="FAA_hydrolase"/>
    <property type="match status" value="1"/>
</dbReference>
<dbReference type="EC" id="3.7.1.2" evidence="4"/>
<keyword evidence="7 13" id="KW-0106">Calcium</keyword>
<dbReference type="GO" id="GO:0006559">
    <property type="term" value="P:L-phenylalanine catabolic process"/>
    <property type="evidence" value="ECO:0007669"/>
    <property type="project" value="UniProtKB-UniPathway"/>
</dbReference>
<keyword evidence="5 13" id="KW-0479">Metal-binding</keyword>
<evidence type="ECO:0000259" key="15">
    <source>
        <dbReference type="Pfam" id="PF01557"/>
    </source>
</evidence>
<feature type="binding site" evidence="13">
    <location>
        <position position="207"/>
    </location>
    <ligand>
        <name>Ca(2+)</name>
        <dbReference type="ChEBI" id="CHEBI:29108"/>
    </ligand>
</feature>
<evidence type="ECO:0000259" key="16">
    <source>
        <dbReference type="Pfam" id="PF09298"/>
    </source>
</evidence>
<dbReference type="PANTHER" id="PTHR43069:SF2">
    <property type="entry name" value="FUMARYLACETOACETASE"/>
    <property type="match status" value="1"/>
</dbReference>
<feature type="binding site" evidence="13">
    <location>
        <position position="241"/>
    </location>
    <ligand>
        <name>Mg(2+)</name>
        <dbReference type="ChEBI" id="CHEBI:18420"/>
    </ligand>
</feature>
<dbReference type="InterPro" id="IPR015377">
    <property type="entry name" value="Fumarylacetoacetase_N"/>
</dbReference>
<feature type="active site" description="Proton acceptor" evidence="11">
    <location>
        <position position="142"/>
    </location>
</feature>
<dbReference type="SUPFAM" id="SSF56529">
    <property type="entry name" value="FAH"/>
    <property type="match status" value="1"/>
</dbReference>
<keyword evidence="10" id="KW-0585">Phenylalanine catabolism</keyword>
<dbReference type="GO" id="GO:1902000">
    <property type="term" value="P:homogentisate catabolic process"/>
    <property type="evidence" value="ECO:0007669"/>
    <property type="project" value="TreeGrafter"/>
</dbReference>
<dbReference type="GO" id="GO:0046872">
    <property type="term" value="F:metal ion binding"/>
    <property type="evidence" value="ECO:0007669"/>
    <property type="project" value="UniProtKB-KW"/>
</dbReference>
<dbReference type="SUPFAM" id="SSF63433">
    <property type="entry name" value="Fumarylacetoacetate hydrolase, FAH, N-terminal domain"/>
    <property type="match status" value="1"/>
</dbReference>
<feature type="domain" description="Fumarylacetoacetase-like C-terminal" evidence="15">
    <location>
        <begin position="135"/>
        <end position="432"/>
    </location>
</feature>
<evidence type="ECO:0000256" key="11">
    <source>
        <dbReference type="PIRSR" id="PIRSR605959-1"/>
    </source>
</evidence>
<keyword evidence="9" id="KW-0828">Tyrosine catabolism</keyword>
<evidence type="ECO:0000256" key="1">
    <source>
        <dbReference type="ARBA" id="ARBA00001913"/>
    </source>
</evidence>
<dbReference type="Gene3D" id="3.90.850.10">
    <property type="entry name" value="Fumarylacetoacetase-like, C-terminal domain"/>
    <property type="match status" value="1"/>
</dbReference>
<evidence type="ECO:0000256" key="14">
    <source>
        <dbReference type="SAM" id="MobiDB-lite"/>
    </source>
</evidence>
<comment type="pathway">
    <text evidence="3">Amino-acid degradation; L-phenylalanine degradation; acetoacetate and fumarate from L-phenylalanine: step 6/6.</text>
</comment>
<dbReference type="RefSeq" id="WP_150039453.1">
    <property type="nucleotide sequence ID" value="NZ_OW485601.1"/>
</dbReference>
<organism evidence="17 18">
    <name type="scientific">Rhodovastum atsumiense</name>
    <dbReference type="NCBI Taxonomy" id="504468"/>
    <lineage>
        <taxon>Bacteria</taxon>
        <taxon>Pseudomonadati</taxon>
        <taxon>Pseudomonadota</taxon>
        <taxon>Alphaproteobacteria</taxon>
        <taxon>Acetobacterales</taxon>
        <taxon>Acetobacteraceae</taxon>
        <taxon>Rhodovastum</taxon>
    </lineage>
</organism>
<feature type="binding site" evidence="12">
    <location>
        <position position="252"/>
    </location>
    <ligand>
        <name>substrate</name>
    </ligand>
</feature>
<dbReference type="PANTHER" id="PTHR43069">
    <property type="entry name" value="FUMARYLACETOACETASE"/>
    <property type="match status" value="1"/>
</dbReference>
<feature type="binding site" evidence="13">
    <location>
        <position position="241"/>
    </location>
    <ligand>
        <name>Ca(2+)</name>
        <dbReference type="ChEBI" id="CHEBI:29108"/>
    </ligand>
</feature>
<comment type="cofactor">
    <cofactor evidence="1 13">
        <name>Ca(2+)</name>
        <dbReference type="ChEBI" id="CHEBI:29108"/>
    </cofactor>
</comment>
<evidence type="ECO:0000313" key="18">
    <source>
        <dbReference type="Proteomes" id="UP000325255"/>
    </source>
</evidence>
<evidence type="ECO:0000256" key="3">
    <source>
        <dbReference type="ARBA" id="ARBA00004782"/>
    </source>
</evidence>
<dbReference type="InterPro" id="IPR036663">
    <property type="entry name" value="Fumarylacetoacetase_C_sf"/>
</dbReference>
<feature type="compositionally biased region" description="Basic and acidic residues" evidence="14">
    <location>
        <begin position="182"/>
        <end position="191"/>
    </location>
</feature>
<feature type="binding site" evidence="13">
    <location>
        <position position="135"/>
    </location>
    <ligand>
        <name>Ca(2+)</name>
        <dbReference type="ChEBI" id="CHEBI:29108"/>
    </ligand>
</feature>
<feature type="binding site" evidence="12">
    <location>
        <position position="248"/>
    </location>
    <ligand>
        <name>substrate</name>
    </ligand>
</feature>
<protein>
    <recommendedName>
        <fullName evidence="4">fumarylacetoacetase</fullName>
        <ecNumber evidence="4">3.7.1.2</ecNumber>
    </recommendedName>
</protein>
<dbReference type="Gene3D" id="2.30.30.230">
    <property type="entry name" value="Fumarylacetoacetase, N-terminal domain"/>
    <property type="match status" value="1"/>
</dbReference>
<feature type="binding site" evidence="13">
    <location>
        <position position="209"/>
    </location>
    <ligand>
        <name>Ca(2+)</name>
        <dbReference type="ChEBI" id="CHEBI:29108"/>
    </ligand>
</feature>
<feature type="region of interest" description="Disordered" evidence="14">
    <location>
        <begin position="173"/>
        <end position="198"/>
    </location>
</feature>
<dbReference type="OrthoDB" id="3766879at2"/>
<evidence type="ECO:0000256" key="4">
    <source>
        <dbReference type="ARBA" id="ARBA00012094"/>
    </source>
</evidence>
<comment type="cofactor">
    <cofactor evidence="2 13">
        <name>Mg(2+)</name>
        <dbReference type="ChEBI" id="CHEBI:18420"/>
    </cofactor>
</comment>
<proteinExistence type="predicted"/>
<feature type="binding site" evidence="13">
    <location>
        <position position="261"/>
    </location>
    <ligand>
        <name>Mg(2+)</name>
        <dbReference type="ChEBI" id="CHEBI:18420"/>
    </ligand>
</feature>
<dbReference type="NCBIfam" id="TIGR01266">
    <property type="entry name" value="fum_ac_acetase"/>
    <property type="match status" value="1"/>
</dbReference>
<feature type="binding site" evidence="12">
    <location>
        <position position="368"/>
    </location>
    <ligand>
        <name>substrate</name>
    </ligand>
</feature>
<dbReference type="InterPro" id="IPR005959">
    <property type="entry name" value="Fumarylacetoacetase"/>
</dbReference>
<dbReference type="Pfam" id="PF09298">
    <property type="entry name" value="FAA_hydrolase_N"/>
    <property type="match status" value="1"/>
</dbReference>
<evidence type="ECO:0000256" key="12">
    <source>
        <dbReference type="PIRSR" id="PIRSR605959-2"/>
    </source>
</evidence>
<feature type="binding site" evidence="13">
    <location>
        <position position="265"/>
    </location>
    <ligand>
        <name>Mg(2+)</name>
        <dbReference type="ChEBI" id="CHEBI:18420"/>
    </ligand>
</feature>
<keyword evidence="18" id="KW-1185">Reference proteome</keyword>
<dbReference type="EMBL" id="VWPK01000005">
    <property type="protein sequence ID" value="KAA5613704.1"/>
    <property type="molecule type" value="Genomic_DNA"/>
</dbReference>
<feature type="domain" description="Fumarylacetoacetase N-terminal" evidence="16">
    <location>
        <begin position="26"/>
        <end position="127"/>
    </location>
</feature>
<sequence length="435" mass="47323">MTNHTHDVRRRSWVASANGHPDFPVQNLPFGVFSPHGEMPRGGVAIGDSILDLPAALEVGLFGGVVQDVAAAAAEPQLNRLLNFDAGGREALRDRLFEILSDEATASVRALEPRLLHRAADCTLHVPAQIGDYTDFYAGIHHANNVGRLLRPDTPLSPNYKYVPIAYHGRASSIQPSGTPVHRPEGQRKPGSETVPSFGPSRSLDYEIELGIWIGPGNKLGEPIPIAAAHAHAAGFCLLNDWSARDLQGWEYQPLGPLLSKNFLTTISPWIVTAEALRPFRVPQKPRPEGDPAPLHHLWCEFDQTHGALAIELEVLLTTRVTRARGMDPHVLSVSSTRHLYWTFAQMIAHHTSNGCNLRPGDLFGSGTISAPGIEGWGSLLEITEGGRNPIHLASGETRRFLEDGDEIIFRARAVRDGFASLGFGECRGTVVSTP</sequence>
<dbReference type="AlphaFoldDB" id="A0A5M6IZD5"/>
<evidence type="ECO:0000256" key="9">
    <source>
        <dbReference type="ARBA" id="ARBA00022878"/>
    </source>
</evidence>
<dbReference type="InterPro" id="IPR011234">
    <property type="entry name" value="Fumarylacetoacetase-like_C"/>
</dbReference>
<accession>A0A5M6IZD5</accession>
<evidence type="ECO:0000256" key="5">
    <source>
        <dbReference type="ARBA" id="ARBA00022723"/>
    </source>
</evidence>
<evidence type="ECO:0000256" key="10">
    <source>
        <dbReference type="ARBA" id="ARBA00023232"/>
    </source>
</evidence>
<keyword evidence="6 17" id="KW-0378">Hydrolase</keyword>